<keyword evidence="11" id="KW-1185">Reference proteome</keyword>
<accession>A0A8T0HWR1</accession>
<comment type="cofactor">
    <cofactor evidence="9">
        <name>Zn(2+)</name>
        <dbReference type="ChEBI" id="CHEBI:29105"/>
    </cofactor>
    <text evidence="9">Binds 1 zinc ion per subunit.</text>
</comment>
<dbReference type="Pfam" id="PF19326">
    <property type="entry name" value="AMP_deaminase"/>
    <property type="match status" value="1"/>
</dbReference>
<gene>
    <name evidence="10" type="ORF">KC19_VG300400</name>
</gene>
<dbReference type="AlphaFoldDB" id="A0A8T0HWR1"/>
<evidence type="ECO:0000256" key="9">
    <source>
        <dbReference type="PIRSR" id="PIRSR606329-3"/>
    </source>
</evidence>
<dbReference type="EC" id="3.5.4.6" evidence="3"/>
<dbReference type="GO" id="GO:0032264">
    <property type="term" value="P:IMP salvage"/>
    <property type="evidence" value="ECO:0007669"/>
    <property type="project" value="InterPro"/>
</dbReference>
<protein>
    <recommendedName>
        <fullName evidence="3">AMP deaminase</fullName>
        <ecNumber evidence="3">3.5.4.6</ecNumber>
    </recommendedName>
</protein>
<evidence type="ECO:0000256" key="6">
    <source>
        <dbReference type="ARBA" id="ARBA00022833"/>
    </source>
</evidence>
<feature type="binding site" evidence="9">
    <location>
        <position position="429"/>
    </location>
    <ligand>
        <name>Zn(2+)</name>
        <dbReference type="ChEBI" id="CHEBI:29105"/>
        <note>catalytic</note>
    </ligand>
</feature>
<feature type="binding site" evidence="9">
    <location>
        <position position="427"/>
    </location>
    <ligand>
        <name>Zn(2+)</name>
        <dbReference type="ChEBI" id="CHEBI:29105"/>
        <note>catalytic</note>
    </ligand>
</feature>
<dbReference type="Gene3D" id="3.20.20.140">
    <property type="entry name" value="Metal-dependent hydrolases"/>
    <property type="match status" value="2"/>
</dbReference>
<dbReference type="SUPFAM" id="SSF51556">
    <property type="entry name" value="Metallo-dependent hydrolases"/>
    <property type="match status" value="1"/>
</dbReference>
<keyword evidence="4 9" id="KW-0479">Metal-binding</keyword>
<feature type="binding site" evidence="8">
    <location>
        <begin position="514"/>
        <end position="519"/>
    </location>
    <ligand>
        <name>substrate</name>
    </ligand>
</feature>
<evidence type="ECO:0000256" key="2">
    <source>
        <dbReference type="ARBA" id="ARBA00006676"/>
    </source>
</evidence>
<organism evidence="10 11">
    <name type="scientific">Ceratodon purpureus</name>
    <name type="common">Fire moss</name>
    <name type="synonym">Dicranum purpureum</name>
    <dbReference type="NCBI Taxonomy" id="3225"/>
    <lineage>
        <taxon>Eukaryota</taxon>
        <taxon>Viridiplantae</taxon>
        <taxon>Streptophyta</taxon>
        <taxon>Embryophyta</taxon>
        <taxon>Bryophyta</taxon>
        <taxon>Bryophytina</taxon>
        <taxon>Bryopsida</taxon>
        <taxon>Dicranidae</taxon>
        <taxon>Pseudoditrichales</taxon>
        <taxon>Ditrichaceae</taxon>
        <taxon>Ceratodon</taxon>
    </lineage>
</organism>
<evidence type="ECO:0000256" key="5">
    <source>
        <dbReference type="ARBA" id="ARBA00022801"/>
    </source>
</evidence>
<evidence type="ECO:0000313" key="11">
    <source>
        <dbReference type="Proteomes" id="UP000822688"/>
    </source>
</evidence>
<keyword evidence="6 9" id="KW-0862">Zinc</keyword>
<evidence type="ECO:0000256" key="7">
    <source>
        <dbReference type="ARBA" id="ARBA00023080"/>
    </source>
</evidence>
<reference evidence="10" key="1">
    <citation type="submission" date="2020-06" db="EMBL/GenBank/DDBJ databases">
        <title>WGS assembly of Ceratodon purpureus strain R40.</title>
        <authorList>
            <person name="Carey S.B."/>
            <person name="Jenkins J."/>
            <person name="Shu S."/>
            <person name="Lovell J.T."/>
            <person name="Sreedasyam A."/>
            <person name="Maumus F."/>
            <person name="Tiley G.P."/>
            <person name="Fernandez-Pozo N."/>
            <person name="Barry K."/>
            <person name="Chen C."/>
            <person name="Wang M."/>
            <person name="Lipzen A."/>
            <person name="Daum C."/>
            <person name="Saski C.A."/>
            <person name="Payton A.C."/>
            <person name="Mcbreen J.C."/>
            <person name="Conrad R.E."/>
            <person name="Kollar L.M."/>
            <person name="Olsson S."/>
            <person name="Huttunen S."/>
            <person name="Landis J.B."/>
            <person name="Wickett N.J."/>
            <person name="Johnson M.G."/>
            <person name="Rensing S.A."/>
            <person name="Grimwood J."/>
            <person name="Schmutz J."/>
            <person name="Mcdaniel S.F."/>
        </authorList>
    </citation>
    <scope>NUCLEOTIDE SEQUENCE</scope>
    <source>
        <strain evidence="10">R40</strain>
    </source>
</reference>
<evidence type="ECO:0000256" key="4">
    <source>
        <dbReference type="ARBA" id="ARBA00022723"/>
    </source>
</evidence>
<name>A0A8T0HWR1_CERPU</name>
<comment type="caution">
    <text evidence="10">The sequence shown here is derived from an EMBL/GenBank/DDBJ whole genome shotgun (WGS) entry which is preliminary data.</text>
</comment>
<proteinExistence type="inferred from homology"/>
<feature type="binding site" evidence="8">
    <location>
        <position position="429"/>
    </location>
    <ligand>
        <name>substrate</name>
    </ligand>
</feature>
<dbReference type="InterPro" id="IPR006329">
    <property type="entry name" value="AMPD"/>
</dbReference>
<dbReference type="GO" id="GO:0005829">
    <property type="term" value="C:cytosol"/>
    <property type="evidence" value="ECO:0007669"/>
    <property type="project" value="TreeGrafter"/>
</dbReference>
<evidence type="ECO:0000256" key="1">
    <source>
        <dbReference type="ARBA" id="ARBA00004955"/>
    </source>
</evidence>
<comment type="similarity">
    <text evidence="2">Belongs to the metallo-dependent hydrolases superfamily. Adenosine and AMP deaminases family.</text>
</comment>
<dbReference type="InterPro" id="IPR032466">
    <property type="entry name" value="Metal_Hydrolase"/>
</dbReference>
<sequence>MRILEQMQTRLELEELNRRRQGKLAKRIARLHDCDCEDAAPISNAQGETIATAVGCHAHDSSKPSFPSNMDNEDSSIAINDMSTRLPRVETQRDGIGTQPSSSSPAPWQCHASPILRHVPVIRPTTSKSPVFADMEGSDEEDHVLQNEDEQNYIMDEVMGLTGVDGDDIAGCTEHVDADEIVGDGMVRLACGNNLLHSEPTMLRQRLKIAEDKSLSNKLRSHTIPGDIHSMHKPDPIAADILRKEPEQEQFVRLIVSPNELPSMEEEEVCKLMQECLAMRLKYIFQESLHPWQRESCKAEESCIHGKERVAIEVENNVSNIDLFHYIPEAASLHIYKMVDGVMRVYASDKETIELFPVNDATTFFTDMHRILRIIALGNVRTLCHRRLKLLEQKFSLHLMLNADREFLAQKSAPHRDFYNVRKVDTHVHHTSCMNQKHLLRFIKSKLHFINDEHVEFLIIQNHKTCNEQVVIFRDGKYLTLKEVFESLDLTGYDLNVDLLDVHVDKNTFHRFDKFNLKYNPCGQSRLREIFLKQDNLIQGRYLAELTKQVFLDIENSKYQMAEYRISIYGRKESEWDQLASWIVTNKLRSDNVTWLIQLPRLYNIYKEMGILESFEAILYNVFKPLFEVTVDPASHPQLHVFLKFVRIPTITALIRHGVKTKIIALTSHRYHCICLTQIIIFKSCL</sequence>
<evidence type="ECO:0000313" key="10">
    <source>
        <dbReference type="EMBL" id="KAG0574893.1"/>
    </source>
</evidence>
<dbReference type="Proteomes" id="UP000822688">
    <property type="component" value="Chromosome V"/>
</dbReference>
<evidence type="ECO:0000256" key="8">
    <source>
        <dbReference type="PIRSR" id="PIRSR606329-2"/>
    </source>
</evidence>
<keyword evidence="5" id="KW-0378">Hydrolase</keyword>
<dbReference type="GO" id="GO:0046872">
    <property type="term" value="F:metal ion binding"/>
    <property type="evidence" value="ECO:0007669"/>
    <property type="project" value="UniProtKB-KW"/>
</dbReference>
<dbReference type="PANTHER" id="PTHR11359:SF0">
    <property type="entry name" value="AMP DEAMINASE"/>
    <property type="match status" value="1"/>
</dbReference>
<dbReference type="PANTHER" id="PTHR11359">
    <property type="entry name" value="AMP DEAMINASE"/>
    <property type="match status" value="1"/>
</dbReference>
<dbReference type="GO" id="GO:0046033">
    <property type="term" value="P:AMP metabolic process"/>
    <property type="evidence" value="ECO:0007669"/>
    <property type="project" value="TreeGrafter"/>
</dbReference>
<dbReference type="GO" id="GO:0003876">
    <property type="term" value="F:AMP deaminase activity"/>
    <property type="evidence" value="ECO:0007669"/>
    <property type="project" value="UniProtKB-EC"/>
</dbReference>
<evidence type="ECO:0000256" key="3">
    <source>
        <dbReference type="ARBA" id="ARBA00012775"/>
    </source>
</evidence>
<dbReference type="EMBL" id="CM026426">
    <property type="protein sequence ID" value="KAG0574893.1"/>
    <property type="molecule type" value="Genomic_DNA"/>
</dbReference>
<comment type="pathway">
    <text evidence="1">Purine metabolism; IMP biosynthesis via salvage pathway; IMP from AMP: step 1/1.</text>
</comment>
<keyword evidence="7" id="KW-0546">Nucleotide metabolism</keyword>
<dbReference type="FunFam" id="4.10.800.20:FF:000001">
    <property type="entry name" value="AMP deaminase"/>
    <property type="match status" value="1"/>
</dbReference>